<dbReference type="Proteomes" id="UP001172102">
    <property type="component" value="Unassembled WGS sequence"/>
</dbReference>
<accession>A0AA40DIL7</accession>
<keyword evidence="2" id="KW-1185">Reference proteome</keyword>
<proteinExistence type="predicted"/>
<dbReference type="AlphaFoldDB" id="A0AA40DIL7"/>
<evidence type="ECO:0000313" key="2">
    <source>
        <dbReference type="Proteomes" id="UP001172102"/>
    </source>
</evidence>
<name>A0AA40DIL7_9PEZI</name>
<protein>
    <submittedName>
        <fullName evidence="1">Uncharacterized protein</fullName>
    </submittedName>
</protein>
<organism evidence="1 2">
    <name type="scientific">Lasiosphaeris hirsuta</name>
    <dbReference type="NCBI Taxonomy" id="260670"/>
    <lineage>
        <taxon>Eukaryota</taxon>
        <taxon>Fungi</taxon>
        <taxon>Dikarya</taxon>
        <taxon>Ascomycota</taxon>
        <taxon>Pezizomycotina</taxon>
        <taxon>Sordariomycetes</taxon>
        <taxon>Sordariomycetidae</taxon>
        <taxon>Sordariales</taxon>
        <taxon>Lasiosphaeriaceae</taxon>
        <taxon>Lasiosphaeris</taxon>
    </lineage>
</organism>
<sequence>MRASKAQSRSTWTIKRGYARQASVRALTINGRKWTLYANSLGEHCQHNHPPEDSKFPSSKRFGPEDIATVLSFLDQPAVSNREMATQLRKRDPKLVFTRRQLRNYRYRLRRQRLRGWTPTQATIRLLNERNIPHTIK</sequence>
<comment type="caution">
    <text evidence="1">The sequence shown here is derived from an EMBL/GenBank/DDBJ whole genome shotgun (WGS) entry which is preliminary data.</text>
</comment>
<evidence type="ECO:0000313" key="1">
    <source>
        <dbReference type="EMBL" id="KAK0704555.1"/>
    </source>
</evidence>
<gene>
    <name evidence="1" type="ORF">B0H67DRAFT_591639</name>
</gene>
<dbReference type="EMBL" id="JAUKUA010000007">
    <property type="protein sequence ID" value="KAK0704555.1"/>
    <property type="molecule type" value="Genomic_DNA"/>
</dbReference>
<reference evidence="1" key="1">
    <citation type="submission" date="2023-06" db="EMBL/GenBank/DDBJ databases">
        <title>Genome-scale phylogeny and comparative genomics of the fungal order Sordariales.</title>
        <authorList>
            <consortium name="Lawrence Berkeley National Laboratory"/>
            <person name="Hensen N."/>
            <person name="Bonometti L."/>
            <person name="Westerberg I."/>
            <person name="Brannstrom I.O."/>
            <person name="Guillou S."/>
            <person name="Cros-Aarteil S."/>
            <person name="Calhoun S."/>
            <person name="Haridas S."/>
            <person name="Kuo A."/>
            <person name="Mondo S."/>
            <person name="Pangilinan J."/>
            <person name="Riley R."/>
            <person name="Labutti K."/>
            <person name="Andreopoulos B."/>
            <person name="Lipzen A."/>
            <person name="Chen C."/>
            <person name="Yanf M."/>
            <person name="Daum C."/>
            <person name="Ng V."/>
            <person name="Clum A."/>
            <person name="Steindorff A."/>
            <person name="Ohm R."/>
            <person name="Martin F."/>
            <person name="Silar P."/>
            <person name="Natvig D."/>
            <person name="Lalanne C."/>
            <person name="Gautier V."/>
            <person name="Ament-Velasquez S.L."/>
            <person name="Kruys A."/>
            <person name="Hutchinson M.I."/>
            <person name="Powell A.J."/>
            <person name="Barry K."/>
            <person name="Miller A.N."/>
            <person name="Grigoriev I.V."/>
            <person name="Debuchy R."/>
            <person name="Gladieux P."/>
            <person name="Thoren M.H."/>
            <person name="Johannesson H."/>
        </authorList>
    </citation>
    <scope>NUCLEOTIDE SEQUENCE</scope>
    <source>
        <strain evidence="1">SMH4607-1</strain>
    </source>
</reference>